<reference evidence="1 2" key="1">
    <citation type="submission" date="2022-03" db="EMBL/GenBank/DDBJ databases">
        <title>Hymenobactersp. isolated from the air.</title>
        <authorList>
            <person name="Won M."/>
            <person name="Kwon S.-W."/>
        </authorList>
    </citation>
    <scope>NUCLEOTIDE SEQUENCE [LARGE SCALE GENOMIC DNA]</scope>
    <source>
        <strain evidence="1 2">KACC 22596</strain>
        <plasmid evidence="1 2">unnamed2</plasmid>
    </source>
</reference>
<proteinExistence type="predicted"/>
<dbReference type="SUPFAM" id="SSF56281">
    <property type="entry name" value="Metallo-hydrolase/oxidoreductase"/>
    <property type="match status" value="2"/>
</dbReference>
<name>A0ABY4BCY5_9BACT</name>
<keyword evidence="1" id="KW-0614">Plasmid</keyword>
<organism evidence="1 2">
    <name type="scientific">Hymenobacter monticola</name>
    <dbReference type="NCBI Taxonomy" id="1705399"/>
    <lineage>
        <taxon>Bacteria</taxon>
        <taxon>Pseudomonadati</taxon>
        <taxon>Bacteroidota</taxon>
        <taxon>Cytophagia</taxon>
        <taxon>Cytophagales</taxon>
        <taxon>Hymenobacteraceae</taxon>
        <taxon>Hymenobacter</taxon>
    </lineage>
</organism>
<dbReference type="InterPro" id="IPR052159">
    <property type="entry name" value="Competence_DNA_uptake"/>
</dbReference>
<dbReference type="Gene3D" id="3.60.15.10">
    <property type="entry name" value="Ribonuclease Z/Hydroxyacylglutathione hydrolase-like"/>
    <property type="match status" value="2"/>
</dbReference>
<evidence type="ECO:0000313" key="2">
    <source>
        <dbReference type="Proteomes" id="UP000831390"/>
    </source>
</evidence>
<sequence length="477" mass="52534">MAALLLPPPTGATIRMYRSGGLGDCFLLAFAGPGESPCYVLIDCGVFFGTAGAQQRMQLIAADIEASTGGRLDILVATHEHWDHLAGFSFAKEVFERLHIGEVWVAWTEDMQNPLARQLRENRQQALTALVAATQRMQAANDPRAVELQEVLAFHGEMGAAAMASTAEQMQFVQTLGPVRYCWPGQPPRALPNSPAVQTYVLGPPQDELLLKRSNPRKGQVYEQARPQAFADQEASLRSGGFYAAALSDNMATDAPFNQQFVLPLGSLADSHKQIEHAHFFRDHYGFKGVSEGGPAWRRIDQDWLGAAEHLALDLDSDTNNTSLVLAFELPGGKVLLFPGDAQAGNWLSWADVRWQDGGKSVSGLDLLRRVAVYKVGHHGSHNATLSVQGLELMEREDLVALVPVDEEQARRKRWAMPFGPLYERLQSKTKGRLLRADTGIPARPEGVSASQWQPFLDQVREDTSAERLWVELHITA</sequence>
<dbReference type="EMBL" id="CP094536">
    <property type="protein sequence ID" value="UOE36629.1"/>
    <property type="molecule type" value="Genomic_DNA"/>
</dbReference>
<dbReference type="Proteomes" id="UP000831390">
    <property type="component" value="Plasmid unnamed2"/>
</dbReference>
<gene>
    <name evidence="1" type="ORF">MTP16_24370</name>
</gene>
<protein>
    <recommendedName>
        <fullName evidence="3">MBL fold metallo-hydrolase</fullName>
    </recommendedName>
</protein>
<accession>A0ABY4BCY5</accession>
<dbReference type="PANTHER" id="PTHR30619:SF1">
    <property type="entry name" value="RECOMBINATION PROTEIN 2"/>
    <property type="match status" value="1"/>
</dbReference>
<evidence type="ECO:0008006" key="3">
    <source>
        <dbReference type="Google" id="ProtNLM"/>
    </source>
</evidence>
<dbReference type="InterPro" id="IPR036866">
    <property type="entry name" value="RibonucZ/Hydroxyglut_hydro"/>
</dbReference>
<dbReference type="RefSeq" id="WP_243520683.1">
    <property type="nucleotide sequence ID" value="NZ_CP094536.1"/>
</dbReference>
<evidence type="ECO:0000313" key="1">
    <source>
        <dbReference type="EMBL" id="UOE36629.1"/>
    </source>
</evidence>
<dbReference type="PANTHER" id="PTHR30619">
    <property type="entry name" value="DNA INTERNALIZATION/COMPETENCE PROTEIN COMEC/REC2"/>
    <property type="match status" value="1"/>
</dbReference>
<keyword evidence="2" id="KW-1185">Reference proteome</keyword>
<geneLocation type="plasmid" evidence="1 2">
    <name>unnamed2</name>
</geneLocation>